<evidence type="ECO:0000256" key="8">
    <source>
        <dbReference type="SAM" id="Phobius"/>
    </source>
</evidence>
<dbReference type="KEGG" id="sva:SVA_3255"/>
<dbReference type="PANTHER" id="PTHR30294:SF29">
    <property type="entry name" value="MULTIDRUG ABC TRANSPORTER PERMEASE YBHS-RELATED"/>
    <property type="match status" value="1"/>
</dbReference>
<evidence type="ECO:0000256" key="5">
    <source>
        <dbReference type="ARBA" id="ARBA00022692"/>
    </source>
</evidence>
<dbReference type="InterPro" id="IPR013525">
    <property type="entry name" value="ABC2_TM"/>
</dbReference>
<dbReference type="Gene3D" id="3.40.1710.10">
    <property type="entry name" value="abc type-2 transporter like domain"/>
    <property type="match status" value="1"/>
</dbReference>
<sequence length="370" mass="40844">MKSLIGPVVWKEAREIRRDPVTIAVAILLPLIMLYLFGAGLSLDVEEARLAVYDQDRSPASRALIDAFPRSGYFRLAHEIRAEHEIGELLDRGRVRLVLVIPEGFARRLARREPAVVQTLVDGSFSATAMVVVGYAEAVVQSFALAQTPAGKSVPLPVVLDARVWFNAPLESVNYIVPGLFGVILMAFPPLLTALAVVREKEAGSVQQIFVSPIRPFEFIAGKAIPYAGIAFLEMLLILAAGLWWFEVPFRGSLPLFLAATLIYVVCTVGLGLLISSVTRSQLVAMLLALVLTLMPSFLFSGFLFPIYTMPAMMQLYTYLFPARYFIEISRGIAMKDVGLAVLWPQFALLVLYTAVVFAFTTRLFRKKVG</sequence>
<dbReference type="InterPro" id="IPR047817">
    <property type="entry name" value="ABC2_TM_bact-type"/>
</dbReference>
<evidence type="ECO:0000256" key="3">
    <source>
        <dbReference type="ARBA" id="ARBA00022448"/>
    </source>
</evidence>
<evidence type="ECO:0000256" key="7">
    <source>
        <dbReference type="ARBA" id="ARBA00023136"/>
    </source>
</evidence>
<evidence type="ECO:0000256" key="1">
    <source>
        <dbReference type="ARBA" id="ARBA00004651"/>
    </source>
</evidence>
<keyword evidence="5 8" id="KW-0812">Transmembrane</keyword>
<dbReference type="Pfam" id="PF12698">
    <property type="entry name" value="ABC2_membrane_3"/>
    <property type="match status" value="1"/>
</dbReference>
<feature type="transmembrane region" description="Helical" evidence="8">
    <location>
        <begin position="287"/>
        <end position="308"/>
    </location>
</feature>
<dbReference type="InterPro" id="IPR051449">
    <property type="entry name" value="ABC-2_transporter_component"/>
</dbReference>
<dbReference type="EMBL" id="AP014936">
    <property type="protein sequence ID" value="BAU49803.1"/>
    <property type="molecule type" value="Genomic_DNA"/>
</dbReference>
<reference evidence="10 11" key="1">
    <citation type="submission" date="2015-08" db="EMBL/GenBank/DDBJ databases">
        <title>Complete genome sequence of Sulfurifustis variabilis.</title>
        <authorList>
            <person name="Miura A."/>
            <person name="Kojima H."/>
            <person name="Fukui M."/>
        </authorList>
    </citation>
    <scope>NUCLEOTIDE SEQUENCE [LARGE SCALE GENOMIC DNA]</scope>
    <source>
        <strain evidence="11">skN76</strain>
    </source>
</reference>
<feature type="transmembrane region" description="Helical" evidence="8">
    <location>
        <begin position="343"/>
        <end position="365"/>
    </location>
</feature>
<name>A0A1C7AF11_9GAMM</name>
<comment type="similarity">
    <text evidence="2">Belongs to the ABC-2 integral membrane protein family.</text>
</comment>
<dbReference type="GO" id="GO:0140359">
    <property type="term" value="F:ABC-type transporter activity"/>
    <property type="evidence" value="ECO:0007669"/>
    <property type="project" value="InterPro"/>
</dbReference>
<dbReference type="PROSITE" id="PS51012">
    <property type="entry name" value="ABC_TM2"/>
    <property type="match status" value="1"/>
</dbReference>
<keyword evidence="3" id="KW-0813">Transport</keyword>
<keyword evidence="4" id="KW-1003">Cell membrane</keyword>
<comment type="subcellular location">
    <subcellularLocation>
        <location evidence="1">Cell membrane</location>
        <topology evidence="1">Multi-pass membrane protein</topology>
    </subcellularLocation>
</comment>
<evidence type="ECO:0000259" key="9">
    <source>
        <dbReference type="PROSITE" id="PS51012"/>
    </source>
</evidence>
<dbReference type="PANTHER" id="PTHR30294">
    <property type="entry name" value="MEMBRANE COMPONENT OF ABC TRANSPORTER YHHJ-RELATED"/>
    <property type="match status" value="1"/>
</dbReference>
<gene>
    <name evidence="10" type="ORF">SVA_3255</name>
</gene>
<protein>
    <submittedName>
        <fullName evidence="10">ABC transporter permease</fullName>
    </submittedName>
</protein>
<evidence type="ECO:0000313" key="10">
    <source>
        <dbReference type="EMBL" id="BAU49803.1"/>
    </source>
</evidence>
<dbReference type="GO" id="GO:0005886">
    <property type="term" value="C:plasma membrane"/>
    <property type="evidence" value="ECO:0007669"/>
    <property type="project" value="UniProtKB-SubCell"/>
</dbReference>
<evidence type="ECO:0000313" key="11">
    <source>
        <dbReference type="Proteomes" id="UP000218899"/>
    </source>
</evidence>
<dbReference type="RefSeq" id="WP_096462160.1">
    <property type="nucleotide sequence ID" value="NZ_AP014936.1"/>
</dbReference>
<feature type="transmembrane region" description="Helical" evidence="8">
    <location>
        <begin position="224"/>
        <end position="246"/>
    </location>
</feature>
<dbReference type="OrthoDB" id="9808686at2"/>
<feature type="transmembrane region" description="Helical" evidence="8">
    <location>
        <begin position="21"/>
        <end position="43"/>
    </location>
</feature>
<accession>A0A1C7AF11</accession>
<dbReference type="AlphaFoldDB" id="A0A1C7AF11"/>
<organism evidence="10 11">
    <name type="scientific">Sulfurifustis variabilis</name>
    <dbReference type="NCBI Taxonomy" id="1675686"/>
    <lineage>
        <taxon>Bacteria</taxon>
        <taxon>Pseudomonadati</taxon>
        <taxon>Pseudomonadota</taxon>
        <taxon>Gammaproteobacteria</taxon>
        <taxon>Acidiferrobacterales</taxon>
        <taxon>Acidiferrobacteraceae</taxon>
        <taxon>Sulfurifustis</taxon>
    </lineage>
</organism>
<feature type="transmembrane region" description="Helical" evidence="8">
    <location>
        <begin position="175"/>
        <end position="198"/>
    </location>
</feature>
<keyword evidence="11" id="KW-1185">Reference proteome</keyword>
<proteinExistence type="inferred from homology"/>
<feature type="transmembrane region" description="Helical" evidence="8">
    <location>
        <begin position="252"/>
        <end position="275"/>
    </location>
</feature>
<dbReference type="Proteomes" id="UP000218899">
    <property type="component" value="Chromosome"/>
</dbReference>
<keyword evidence="6 8" id="KW-1133">Transmembrane helix</keyword>
<evidence type="ECO:0000256" key="2">
    <source>
        <dbReference type="ARBA" id="ARBA00007783"/>
    </source>
</evidence>
<keyword evidence="7 8" id="KW-0472">Membrane</keyword>
<feature type="domain" description="ABC transmembrane type-2" evidence="9">
    <location>
        <begin position="140"/>
        <end position="368"/>
    </location>
</feature>
<evidence type="ECO:0000256" key="6">
    <source>
        <dbReference type="ARBA" id="ARBA00022989"/>
    </source>
</evidence>
<evidence type="ECO:0000256" key="4">
    <source>
        <dbReference type="ARBA" id="ARBA00022475"/>
    </source>
</evidence>